<evidence type="ECO:0000313" key="3">
    <source>
        <dbReference type="EMBL" id="MBB6354050.1"/>
    </source>
</evidence>
<accession>A0A7X0F6R6</accession>
<dbReference type="InterPro" id="IPR002563">
    <property type="entry name" value="Flavin_Rdtase-like_dom"/>
</dbReference>
<feature type="domain" description="Flavin reductase like" evidence="2">
    <location>
        <begin position="33"/>
        <end position="179"/>
    </location>
</feature>
<gene>
    <name evidence="3" type="ORF">GGR00_001824</name>
</gene>
<dbReference type="InterPro" id="IPR050268">
    <property type="entry name" value="NADH-dep_flavin_reductase"/>
</dbReference>
<protein>
    <submittedName>
        <fullName evidence="3">Flavin reductase (DIM6/NTAB) family NADH-FMN oxidoreductase RutF</fullName>
    </submittedName>
</protein>
<name>A0A7X0F6R6_9HYPH</name>
<dbReference type="PANTHER" id="PTHR30466:SF1">
    <property type="entry name" value="FMN REDUCTASE (NADH) RUTF"/>
    <property type="match status" value="1"/>
</dbReference>
<evidence type="ECO:0000313" key="4">
    <source>
        <dbReference type="Proteomes" id="UP000536262"/>
    </source>
</evidence>
<dbReference type="AlphaFoldDB" id="A0A7X0F6R6"/>
<keyword evidence="4" id="KW-1185">Reference proteome</keyword>
<keyword evidence="1" id="KW-0560">Oxidoreductase</keyword>
<comment type="caution">
    <text evidence="3">The sequence shown here is derived from an EMBL/GenBank/DDBJ whole genome shotgun (WGS) entry which is preliminary data.</text>
</comment>
<dbReference type="EMBL" id="JACHOU010000003">
    <property type="protein sequence ID" value="MBB6354050.1"/>
    <property type="molecule type" value="Genomic_DNA"/>
</dbReference>
<dbReference type="Pfam" id="PF01613">
    <property type="entry name" value="Flavin_Reduct"/>
    <property type="match status" value="1"/>
</dbReference>
<organism evidence="3 4">
    <name type="scientific">Aminobacter aganoensis</name>
    <dbReference type="NCBI Taxonomy" id="83264"/>
    <lineage>
        <taxon>Bacteria</taxon>
        <taxon>Pseudomonadati</taxon>
        <taxon>Pseudomonadota</taxon>
        <taxon>Alphaproteobacteria</taxon>
        <taxon>Hyphomicrobiales</taxon>
        <taxon>Phyllobacteriaceae</taxon>
        <taxon>Aminobacter</taxon>
    </lineage>
</organism>
<dbReference type="GO" id="GO:0006208">
    <property type="term" value="P:pyrimidine nucleobase catabolic process"/>
    <property type="evidence" value="ECO:0007669"/>
    <property type="project" value="TreeGrafter"/>
</dbReference>
<dbReference type="RefSeq" id="WP_082496498.1">
    <property type="nucleotide sequence ID" value="NZ_BAABEG010000001.1"/>
</dbReference>
<evidence type="ECO:0000256" key="1">
    <source>
        <dbReference type="ARBA" id="ARBA00023002"/>
    </source>
</evidence>
<dbReference type="InterPro" id="IPR012349">
    <property type="entry name" value="Split_barrel_FMN-bd"/>
</dbReference>
<dbReference type="Proteomes" id="UP000536262">
    <property type="component" value="Unassembled WGS sequence"/>
</dbReference>
<reference evidence="3 4" key="1">
    <citation type="submission" date="2020-08" db="EMBL/GenBank/DDBJ databases">
        <title>Genomic Encyclopedia of Type Strains, Phase IV (KMG-IV): sequencing the most valuable type-strain genomes for metagenomic binning, comparative biology and taxonomic classification.</title>
        <authorList>
            <person name="Goeker M."/>
        </authorList>
    </citation>
    <scope>NUCLEOTIDE SEQUENCE [LARGE SCALE GENOMIC DNA]</scope>
    <source>
        <strain evidence="3 4">DSM 7051</strain>
    </source>
</reference>
<proteinExistence type="predicted"/>
<dbReference type="GO" id="GO:0042602">
    <property type="term" value="F:riboflavin reductase (NADPH) activity"/>
    <property type="evidence" value="ECO:0007669"/>
    <property type="project" value="TreeGrafter"/>
</dbReference>
<sequence length="187" mass="19438">MSTLQASYSKSPEFTAAGQEFPTVDRGAFVGAMSGAVTGVNVVTTDGPAGTFGVTVSAMASVSADPPMLLVCVNRRSPACAAIRENGVFCVNLLAVHQGDISDVFAGHPREGEAFDFRCAEWQSTVTGSARLPDAASTFDCVVDSGHDVGTHTIFVGRVVDVTATESAPLAHCRRAYCHPSTLPLNS</sequence>
<dbReference type="GO" id="GO:0010181">
    <property type="term" value="F:FMN binding"/>
    <property type="evidence" value="ECO:0007669"/>
    <property type="project" value="InterPro"/>
</dbReference>
<evidence type="ECO:0000259" key="2">
    <source>
        <dbReference type="SMART" id="SM00903"/>
    </source>
</evidence>
<dbReference type="PANTHER" id="PTHR30466">
    <property type="entry name" value="FLAVIN REDUCTASE"/>
    <property type="match status" value="1"/>
</dbReference>
<dbReference type="Gene3D" id="2.30.110.10">
    <property type="entry name" value="Electron Transport, Fmn-binding Protein, Chain A"/>
    <property type="match status" value="1"/>
</dbReference>
<dbReference type="SUPFAM" id="SSF50475">
    <property type="entry name" value="FMN-binding split barrel"/>
    <property type="match status" value="1"/>
</dbReference>
<dbReference type="SMART" id="SM00903">
    <property type="entry name" value="Flavin_Reduct"/>
    <property type="match status" value="1"/>
</dbReference>